<evidence type="ECO:0000313" key="2">
    <source>
        <dbReference type="EMBL" id="CAB4190970.1"/>
    </source>
</evidence>
<gene>
    <name evidence="2" type="ORF">UFOVP1225_4</name>
    <name evidence="3" type="ORF">UFOVP1319_46</name>
    <name evidence="4" type="ORF">UFOVP1591_4</name>
    <name evidence="1" type="ORF">UFOVP478_29</name>
</gene>
<evidence type="ECO:0000313" key="1">
    <source>
        <dbReference type="EMBL" id="CAB4146283.1"/>
    </source>
</evidence>
<organism evidence="1">
    <name type="scientific">uncultured Caudovirales phage</name>
    <dbReference type="NCBI Taxonomy" id="2100421"/>
    <lineage>
        <taxon>Viruses</taxon>
        <taxon>Duplodnaviria</taxon>
        <taxon>Heunggongvirae</taxon>
        <taxon>Uroviricota</taxon>
        <taxon>Caudoviricetes</taxon>
        <taxon>Peduoviridae</taxon>
        <taxon>Maltschvirus</taxon>
        <taxon>Maltschvirus maltsch</taxon>
    </lineage>
</organism>
<dbReference type="EMBL" id="LR797255">
    <property type="protein sequence ID" value="CAB4198008.1"/>
    <property type="molecule type" value="Genomic_DNA"/>
</dbReference>
<dbReference type="EMBL" id="LR797445">
    <property type="protein sequence ID" value="CAB4217018.1"/>
    <property type="molecule type" value="Genomic_DNA"/>
</dbReference>
<evidence type="ECO:0000313" key="3">
    <source>
        <dbReference type="EMBL" id="CAB4198008.1"/>
    </source>
</evidence>
<reference evidence="1" key="1">
    <citation type="submission" date="2020-04" db="EMBL/GenBank/DDBJ databases">
        <authorList>
            <person name="Chiriac C."/>
            <person name="Salcher M."/>
            <person name="Ghai R."/>
            <person name="Kavagutti S V."/>
        </authorList>
    </citation>
    <scope>NUCLEOTIDE SEQUENCE</scope>
</reference>
<protein>
    <submittedName>
        <fullName evidence="1">Uncharacterized protein</fullName>
    </submittedName>
</protein>
<name>A0A6J5ML56_9CAUD</name>
<proteinExistence type="predicted"/>
<accession>A0A6J5ML56</accession>
<dbReference type="EMBL" id="LR796462">
    <property type="protein sequence ID" value="CAB4146283.1"/>
    <property type="molecule type" value="Genomic_DNA"/>
</dbReference>
<evidence type="ECO:0000313" key="4">
    <source>
        <dbReference type="EMBL" id="CAB4217018.1"/>
    </source>
</evidence>
<sequence>MPIRVTPANRDFTPVRPVVTAYTGPEPVRNTLAVAVPAKPSTV</sequence>
<dbReference type="EMBL" id="LR797173">
    <property type="protein sequence ID" value="CAB4190970.1"/>
    <property type="molecule type" value="Genomic_DNA"/>
</dbReference>